<keyword evidence="4" id="KW-1185">Reference proteome</keyword>
<reference evidence="3" key="1">
    <citation type="submission" date="2022-10" db="EMBL/GenBank/DDBJ databases">
        <authorList>
            <person name="Hyden B.L."/>
            <person name="Feng K."/>
            <person name="Yates T."/>
            <person name="Jawdy S."/>
            <person name="Smart L.B."/>
            <person name="Muchero W."/>
        </authorList>
    </citation>
    <scope>NUCLEOTIDE SEQUENCE</scope>
    <source>
        <tissue evidence="3">Shoot tip</tissue>
    </source>
</reference>
<dbReference type="EMBL" id="JAPFFI010000014">
    <property type="protein sequence ID" value="KAJ6366442.1"/>
    <property type="molecule type" value="Genomic_DNA"/>
</dbReference>
<comment type="caution">
    <text evidence="3">The sequence shown here is derived from an EMBL/GenBank/DDBJ whole genome shotgun (WGS) entry which is preliminary data.</text>
</comment>
<organism evidence="3 4">
    <name type="scientific">Salix suchowensis</name>
    <dbReference type="NCBI Taxonomy" id="1278906"/>
    <lineage>
        <taxon>Eukaryota</taxon>
        <taxon>Viridiplantae</taxon>
        <taxon>Streptophyta</taxon>
        <taxon>Embryophyta</taxon>
        <taxon>Tracheophyta</taxon>
        <taxon>Spermatophyta</taxon>
        <taxon>Magnoliopsida</taxon>
        <taxon>eudicotyledons</taxon>
        <taxon>Gunneridae</taxon>
        <taxon>Pentapetalae</taxon>
        <taxon>rosids</taxon>
        <taxon>fabids</taxon>
        <taxon>Malpighiales</taxon>
        <taxon>Salicaceae</taxon>
        <taxon>Saliceae</taxon>
        <taxon>Salix</taxon>
    </lineage>
</organism>
<reference evidence="3" key="2">
    <citation type="journal article" date="2023" name="Int. J. Mol. Sci.">
        <title>De Novo Assembly and Annotation of 11 Diverse Shrub Willow (Salix) Genomes Reveals Novel Gene Organization in Sex-Linked Regions.</title>
        <authorList>
            <person name="Hyden B."/>
            <person name="Feng K."/>
            <person name="Yates T.B."/>
            <person name="Jawdy S."/>
            <person name="Cereghino C."/>
            <person name="Smart L.B."/>
            <person name="Muchero W."/>
        </authorList>
    </citation>
    <scope>NUCLEOTIDE SEQUENCE</scope>
    <source>
        <tissue evidence="3">Shoot tip</tissue>
    </source>
</reference>
<dbReference type="Pfam" id="PF01963">
    <property type="entry name" value="TraB_PrgY_gumN"/>
    <property type="match status" value="1"/>
</dbReference>
<evidence type="ECO:0000256" key="1">
    <source>
        <dbReference type="SAM" id="MobiDB-lite"/>
    </source>
</evidence>
<sequence>MKNRYVKRLTRSLLTQLNSPQSHRFISFTTTTKSPLRHHQTTLISTRSIHSPLKFLQITTFVTKSGSTADAADELRREDDNKHDVASERKEAPHEFSRNVVVLTCESQAEGGKCVVYLVGTAHISQASCREVEAVIRHVKPQVVFLELCASRVGLLTIRNLKVPTMEEMIEKWKKTQNAPQIFLSWFYATVGDKIGVVPGSEFQVAFEEARKCEAKVVLGDRPAQITFRRTQGKLLFWHKVKFLCSVFVQILFSSSSKSIDTMIKDLDDVKKRDQYMSSILLRIAKEHTSVVAVIGKGHLQGIKKYWEQPIELKDLLDLPPQKPPFSALKVLAVAGMAIGSAFIFRARNS</sequence>
<feature type="region of interest" description="Disordered" evidence="1">
    <location>
        <begin position="72"/>
        <end position="91"/>
    </location>
</feature>
<evidence type="ECO:0000313" key="4">
    <source>
        <dbReference type="Proteomes" id="UP001141253"/>
    </source>
</evidence>
<proteinExistence type="predicted"/>
<feature type="compositionally biased region" description="Basic and acidic residues" evidence="1">
    <location>
        <begin position="73"/>
        <end position="91"/>
    </location>
</feature>
<dbReference type="Proteomes" id="UP001141253">
    <property type="component" value="Chromosome 7"/>
</dbReference>
<keyword evidence="2" id="KW-0472">Membrane</keyword>
<dbReference type="CDD" id="cd14726">
    <property type="entry name" value="TraB_PrgY-like"/>
    <property type="match status" value="1"/>
</dbReference>
<feature type="transmembrane region" description="Helical" evidence="2">
    <location>
        <begin position="326"/>
        <end position="345"/>
    </location>
</feature>
<dbReference type="InterPro" id="IPR002816">
    <property type="entry name" value="TraB/PrgY/GumN_fam"/>
</dbReference>
<dbReference type="PANTHER" id="PTHR21530">
    <property type="entry name" value="PHEROMONE SHUTDOWN PROTEIN"/>
    <property type="match status" value="1"/>
</dbReference>
<keyword evidence="2" id="KW-1133">Transmembrane helix</keyword>
<name>A0ABQ9AZZ5_9ROSI</name>
<evidence type="ECO:0008006" key="5">
    <source>
        <dbReference type="Google" id="ProtNLM"/>
    </source>
</evidence>
<protein>
    <recommendedName>
        <fullName evidence="5">TraB family protein</fullName>
    </recommendedName>
</protein>
<evidence type="ECO:0000313" key="3">
    <source>
        <dbReference type="EMBL" id="KAJ6366442.1"/>
    </source>
</evidence>
<keyword evidence="2" id="KW-0812">Transmembrane</keyword>
<evidence type="ECO:0000256" key="2">
    <source>
        <dbReference type="SAM" id="Phobius"/>
    </source>
</evidence>
<dbReference type="PANTHER" id="PTHR21530:SF7">
    <property type="entry name" value="TRAB DOMAIN-CONTAINING PROTEIN"/>
    <property type="match status" value="1"/>
</dbReference>
<feature type="transmembrane region" description="Helical" evidence="2">
    <location>
        <begin position="235"/>
        <end position="253"/>
    </location>
</feature>
<gene>
    <name evidence="3" type="ORF">OIU77_002929</name>
</gene>
<dbReference type="InterPro" id="IPR046345">
    <property type="entry name" value="TraB_PrgY-like"/>
</dbReference>
<accession>A0ABQ9AZZ5</accession>